<organism evidence="2 3">
    <name type="scientific">Desulfomicrobium macestii</name>
    <dbReference type="NCBI Taxonomy" id="90731"/>
    <lineage>
        <taxon>Bacteria</taxon>
        <taxon>Pseudomonadati</taxon>
        <taxon>Thermodesulfobacteriota</taxon>
        <taxon>Desulfovibrionia</taxon>
        <taxon>Desulfovibrionales</taxon>
        <taxon>Desulfomicrobiaceae</taxon>
        <taxon>Desulfomicrobium</taxon>
    </lineage>
</organism>
<comment type="caution">
    <text evidence="2">The sequence shown here is derived from an EMBL/GenBank/DDBJ whole genome shotgun (WGS) entry which is preliminary data.</text>
</comment>
<gene>
    <name evidence="2" type="ORF">H4684_003460</name>
</gene>
<evidence type="ECO:0000313" key="3">
    <source>
        <dbReference type="Proteomes" id="UP000639010"/>
    </source>
</evidence>
<name>A0ABR9H7Y0_9BACT</name>
<dbReference type="GO" id="GO:0003677">
    <property type="term" value="F:DNA binding"/>
    <property type="evidence" value="ECO:0007669"/>
    <property type="project" value="UniProtKB-KW"/>
</dbReference>
<feature type="domain" description="Helix-turn-helix" evidence="1">
    <location>
        <begin position="24"/>
        <end position="69"/>
    </location>
</feature>
<accession>A0ABR9H7Y0</accession>
<keyword evidence="3" id="KW-1185">Reference proteome</keyword>
<dbReference type="SUPFAM" id="SSF46955">
    <property type="entry name" value="Putative DNA-binding domain"/>
    <property type="match status" value="1"/>
</dbReference>
<evidence type="ECO:0000259" key="1">
    <source>
        <dbReference type="Pfam" id="PF12728"/>
    </source>
</evidence>
<dbReference type="InterPro" id="IPR041657">
    <property type="entry name" value="HTH_17"/>
</dbReference>
<reference evidence="2 3" key="1">
    <citation type="submission" date="2020-10" db="EMBL/GenBank/DDBJ databases">
        <title>Genomic Encyclopedia of Type Strains, Phase IV (KMG-IV): sequencing the most valuable type-strain genomes for metagenomic binning, comparative biology and taxonomic classification.</title>
        <authorList>
            <person name="Goeker M."/>
        </authorList>
    </citation>
    <scope>NUCLEOTIDE SEQUENCE [LARGE SCALE GENOMIC DNA]</scope>
    <source>
        <strain evidence="2 3">DSM 4194</strain>
    </source>
</reference>
<protein>
    <submittedName>
        <fullName evidence="2">DNA-binding transcriptional regulator AlpA</fullName>
    </submittedName>
</protein>
<dbReference type="InterPro" id="IPR009061">
    <property type="entry name" value="DNA-bd_dom_put_sf"/>
</dbReference>
<sequence>MGMINEPKKHVDYIPNVQRTMREQEAAAYLGMSVKTLQAWRFYNKGPKYLKISRSVRYLREDLDTFLEASKITPIGER</sequence>
<dbReference type="EMBL" id="JADBGG010000034">
    <property type="protein sequence ID" value="MBE1426785.1"/>
    <property type="molecule type" value="Genomic_DNA"/>
</dbReference>
<proteinExistence type="predicted"/>
<dbReference type="Proteomes" id="UP000639010">
    <property type="component" value="Unassembled WGS sequence"/>
</dbReference>
<evidence type="ECO:0000313" key="2">
    <source>
        <dbReference type="EMBL" id="MBE1426785.1"/>
    </source>
</evidence>
<keyword evidence="2" id="KW-0238">DNA-binding</keyword>
<dbReference type="Pfam" id="PF12728">
    <property type="entry name" value="HTH_17"/>
    <property type="match status" value="1"/>
</dbReference>
<dbReference type="RefSeq" id="WP_225940514.1">
    <property type="nucleotide sequence ID" value="NZ_JADBGG010000034.1"/>
</dbReference>